<evidence type="ECO:0000256" key="9">
    <source>
        <dbReference type="SAM" id="SignalP"/>
    </source>
</evidence>
<feature type="chain" id="PRO_5015536448" evidence="9">
    <location>
        <begin position="23"/>
        <end position="567"/>
    </location>
</feature>
<evidence type="ECO:0000256" key="7">
    <source>
        <dbReference type="ARBA" id="ARBA00023288"/>
    </source>
</evidence>
<dbReference type="InterPro" id="IPR050490">
    <property type="entry name" value="Bact_solute-bd_prot1"/>
</dbReference>
<comment type="subcellular location">
    <subcellularLocation>
        <location evidence="1">Periplasm</location>
    </subcellularLocation>
</comment>
<feature type="region of interest" description="Disordered" evidence="8">
    <location>
        <begin position="521"/>
        <end position="552"/>
    </location>
</feature>
<dbReference type="OrthoDB" id="9812682at2"/>
<evidence type="ECO:0000256" key="6">
    <source>
        <dbReference type="ARBA" id="ARBA00023139"/>
    </source>
</evidence>
<dbReference type="RefSeq" id="WP_107892770.1">
    <property type="nucleotide sequence ID" value="NZ_NHSI01000059.1"/>
</dbReference>
<dbReference type="PANTHER" id="PTHR43649:SF33">
    <property type="entry name" value="POLYGALACTURONAN_RHAMNOGALACTURONAN-BINDING PROTEIN YTCQ"/>
    <property type="match status" value="1"/>
</dbReference>
<dbReference type="GO" id="GO:0042597">
    <property type="term" value="C:periplasmic space"/>
    <property type="evidence" value="ECO:0007669"/>
    <property type="project" value="UniProtKB-SubCell"/>
</dbReference>
<dbReference type="AlphaFoldDB" id="A0A2T5BRC2"/>
<evidence type="ECO:0000313" key="11">
    <source>
        <dbReference type="Proteomes" id="UP000243859"/>
    </source>
</evidence>
<dbReference type="InterPro" id="IPR006059">
    <property type="entry name" value="SBP"/>
</dbReference>
<keyword evidence="7" id="KW-0449">Lipoprotein</keyword>
<name>A0A2T5BRC2_9RHOB</name>
<proteinExistence type="inferred from homology"/>
<evidence type="ECO:0000256" key="1">
    <source>
        <dbReference type="ARBA" id="ARBA00004418"/>
    </source>
</evidence>
<sequence>MLNLKSTTALAALALMASPAMADMEAAKAFLDAEIGDLSSLSRAEQEAEMQWFIDAAQPFAGMEIKVVSETITTHEYESKVLAPAFTAITGIKVTHDLIGEGDVVEKLQTQMQSGENIYDAYINDSDLIGTHWRYQQARNLTDWMSGEGADVTNPGLDVDDFIGTEFTTGPDGKLYQLPDQQFANLYWFRYDWFTDPDLKAGFKEAYGYDLGVPVNWSAYEDIAEFFTGREIDGQVVYGNMDYGKKDPSLGWRFTDAWMSMAGMGDKGEPNGLPVDEWGIRVNENSQPTGSCVARGGATNSPAAVYAIEKYIKWLTEFTPPAAAGMTFSEAGPVPAQGSIAQQMFWYTAFTADMVKEGLPVMNDDGTPKWRMAPSPHGAYWEEGMKVGYQDAGSWTLMKSTPLDQAKAAWLYAQFVVSKTVDVKKAHTGLTFIRESTIQHDSFTERAPKLGGLVEFYRSPARVQWSPTGTNVPDYPKLAQLWWQNIGDASSGAKSAQEALDSLCEQQERVLERLERAGIQGDLGPKLNDEQDPEVWLSQPGAPKAKLENEKPTPITVDYDELIASWQ</sequence>
<reference evidence="10 11" key="1">
    <citation type="submission" date="2018-04" db="EMBL/GenBank/DDBJ databases">
        <title>Genomic Encyclopedia of Archaeal and Bacterial Type Strains, Phase II (KMG-II): from individual species to whole genera.</title>
        <authorList>
            <person name="Goeker M."/>
        </authorList>
    </citation>
    <scope>NUCLEOTIDE SEQUENCE [LARGE SCALE GENOMIC DNA]</scope>
    <source>
        <strain evidence="10 11">DSM 18064</strain>
    </source>
</reference>
<protein>
    <submittedName>
        <fullName evidence="10">Carbohydrate ABC transporter substrate-binding protein (CUT1 family)</fullName>
    </submittedName>
</protein>
<dbReference type="Gene3D" id="3.40.190.10">
    <property type="entry name" value="Periplasmic binding protein-like II"/>
    <property type="match status" value="2"/>
</dbReference>
<dbReference type="SUPFAM" id="SSF53850">
    <property type="entry name" value="Periplasmic binding protein-like II"/>
    <property type="match status" value="1"/>
</dbReference>
<evidence type="ECO:0000256" key="5">
    <source>
        <dbReference type="ARBA" id="ARBA00023136"/>
    </source>
</evidence>
<evidence type="ECO:0000256" key="2">
    <source>
        <dbReference type="ARBA" id="ARBA00008520"/>
    </source>
</evidence>
<organism evidence="10 11">
    <name type="scientific">Rhodovulum imhoffii</name>
    <dbReference type="NCBI Taxonomy" id="365340"/>
    <lineage>
        <taxon>Bacteria</taxon>
        <taxon>Pseudomonadati</taxon>
        <taxon>Pseudomonadota</taxon>
        <taxon>Alphaproteobacteria</taxon>
        <taxon>Rhodobacterales</taxon>
        <taxon>Paracoccaceae</taxon>
        <taxon>Rhodovulum</taxon>
    </lineage>
</organism>
<comment type="caution">
    <text evidence="10">The sequence shown here is derived from an EMBL/GenBank/DDBJ whole genome shotgun (WGS) entry which is preliminary data.</text>
</comment>
<feature type="signal peptide" evidence="9">
    <location>
        <begin position="1"/>
        <end position="22"/>
    </location>
</feature>
<keyword evidence="6" id="KW-0564">Palmitate</keyword>
<comment type="similarity">
    <text evidence="2">Belongs to the bacterial solute-binding protein 1 family.</text>
</comment>
<keyword evidence="3" id="KW-1003">Cell membrane</keyword>
<dbReference type="Pfam" id="PF01547">
    <property type="entry name" value="SBP_bac_1"/>
    <property type="match status" value="1"/>
</dbReference>
<gene>
    <name evidence="10" type="ORF">C8N32_11078</name>
</gene>
<accession>A0A2T5BRC2</accession>
<evidence type="ECO:0000256" key="4">
    <source>
        <dbReference type="ARBA" id="ARBA00022729"/>
    </source>
</evidence>
<evidence type="ECO:0000256" key="8">
    <source>
        <dbReference type="SAM" id="MobiDB-lite"/>
    </source>
</evidence>
<keyword evidence="5" id="KW-0472">Membrane</keyword>
<dbReference type="EMBL" id="QAAA01000010">
    <property type="protein sequence ID" value="PTN01797.1"/>
    <property type="molecule type" value="Genomic_DNA"/>
</dbReference>
<dbReference type="InterPro" id="IPR014597">
    <property type="entry name" value="ABC_tp_sb"/>
</dbReference>
<keyword evidence="4 9" id="KW-0732">Signal</keyword>
<dbReference type="Proteomes" id="UP000243859">
    <property type="component" value="Unassembled WGS sequence"/>
</dbReference>
<dbReference type="PANTHER" id="PTHR43649">
    <property type="entry name" value="ARABINOSE-BINDING PROTEIN-RELATED"/>
    <property type="match status" value="1"/>
</dbReference>
<dbReference type="GO" id="GO:0022857">
    <property type="term" value="F:transmembrane transporter activity"/>
    <property type="evidence" value="ECO:0007669"/>
    <property type="project" value="InterPro"/>
</dbReference>
<evidence type="ECO:0000313" key="10">
    <source>
        <dbReference type="EMBL" id="PTN01797.1"/>
    </source>
</evidence>
<keyword evidence="11" id="KW-1185">Reference proteome</keyword>
<evidence type="ECO:0000256" key="3">
    <source>
        <dbReference type="ARBA" id="ARBA00022475"/>
    </source>
</evidence>
<dbReference type="PIRSF" id="PIRSF035859">
    <property type="entry name" value="ABC_tp_sb"/>
    <property type="match status" value="1"/>
</dbReference>